<dbReference type="InterPro" id="IPR050641">
    <property type="entry name" value="RIFMO-like"/>
</dbReference>
<organism evidence="5 6">
    <name type="scientific">Pseudonocardia xishanensis</name>
    <dbReference type="NCBI Taxonomy" id="630995"/>
    <lineage>
        <taxon>Bacteria</taxon>
        <taxon>Bacillati</taxon>
        <taxon>Actinomycetota</taxon>
        <taxon>Actinomycetes</taxon>
        <taxon>Pseudonocardiales</taxon>
        <taxon>Pseudonocardiaceae</taxon>
        <taxon>Pseudonocardia</taxon>
    </lineage>
</organism>
<dbReference type="Pfam" id="PF21274">
    <property type="entry name" value="Rng_hyd_C"/>
    <property type="match status" value="1"/>
</dbReference>
<dbReference type="InterPro" id="IPR002938">
    <property type="entry name" value="FAD-bd"/>
</dbReference>
<accession>A0ABP8S4N2</accession>
<keyword evidence="5" id="KW-0560">Oxidoreductase</keyword>
<evidence type="ECO:0000256" key="2">
    <source>
        <dbReference type="ARBA" id="ARBA00022630"/>
    </source>
</evidence>
<dbReference type="PANTHER" id="PTHR43004:SF19">
    <property type="entry name" value="BINDING MONOOXYGENASE, PUTATIVE (JCVI)-RELATED"/>
    <property type="match status" value="1"/>
</dbReference>
<proteinExistence type="predicted"/>
<dbReference type="Proteomes" id="UP001501598">
    <property type="component" value="Unassembled WGS sequence"/>
</dbReference>
<evidence type="ECO:0000259" key="4">
    <source>
        <dbReference type="Pfam" id="PF01494"/>
    </source>
</evidence>
<reference evidence="6" key="1">
    <citation type="journal article" date="2019" name="Int. J. Syst. Evol. Microbiol.">
        <title>The Global Catalogue of Microorganisms (GCM) 10K type strain sequencing project: providing services to taxonomists for standard genome sequencing and annotation.</title>
        <authorList>
            <consortium name="The Broad Institute Genomics Platform"/>
            <consortium name="The Broad Institute Genome Sequencing Center for Infectious Disease"/>
            <person name="Wu L."/>
            <person name="Ma J."/>
        </authorList>
    </citation>
    <scope>NUCLEOTIDE SEQUENCE [LARGE SCALE GENOMIC DNA]</scope>
    <source>
        <strain evidence="6">JCM 17906</strain>
    </source>
</reference>
<keyword evidence="5" id="KW-0503">Monooxygenase</keyword>
<evidence type="ECO:0000313" key="6">
    <source>
        <dbReference type="Proteomes" id="UP001501598"/>
    </source>
</evidence>
<dbReference type="PANTHER" id="PTHR43004">
    <property type="entry name" value="TRK SYSTEM POTASSIUM UPTAKE PROTEIN"/>
    <property type="match status" value="1"/>
</dbReference>
<dbReference type="Gene3D" id="3.50.50.60">
    <property type="entry name" value="FAD/NAD(P)-binding domain"/>
    <property type="match status" value="2"/>
</dbReference>
<dbReference type="GO" id="GO:0004497">
    <property type="term" value="F:monooxygenase activity"/>
    <property type="evidence" value="ECO:0007669"/>
    <property type="project" value="UniProtKB-KW"/>
</dbReference>
<keyword evidence="2" id="KW-0285">Flavoprotein</keyword>
<keyword evidence="3" id="KW-0274">FAD</keyword>
<evidence type="ECO:0000256" key="1">
    <source>
        <dbReference type="ARBA" id="ARBA00001974"/>
    </source>
</evidence>
<gene>
    <name evidence="5" type="ORF">GCM10023175_66990</name>
</gene>
<feature type="domain" description="FAD-binding" evidence="4">
    <location>
        <begin position="2"/>
        <end position="351"/>
    </location>
</feature>
<dbReference type="SUPFAM" id="SSF51905">
    <property type="entry name" value="FAD/NAD(P)-binding domain"/>
    <property type="match status" value="1"/>
</dbReference>
<dbReference type="EMBL" id="BAABGT010000117">
    <property type="protein sequence ID" value="GAA4559288.1"/>
    <property type="molecule type" value="Genomic_DNA"/>
</dbReference>
<evidence type="ECO:0000256" key="3">
    <source>
        <dbReference type="ARBA" id="ARBA00022827"/>
    </source>
</evidence>
<evidence type="ECO:0000313" key="5">
    <source>
        <dbReference type="EMBL" id="GAA4559288.1"/>
    </source>
</evidence>
<protein>
    <submittedName>
        <fullName evidence="5">FAD-dependent monooxygenase</fullName>
    </submittedName>
</protein>
<sequence length="505" mass="52614">MTDVVIAGAGPNGLMLAAELALAGVRPLVLDPLPEPATEPKANGLVGQVVRLLDRRGLYERLAPGRPRPAPAFVFGALPLDLADLDDHPLHVLGVPQRRLEGVLAEHAADLGVEVRRGHAVHGLDQDGGGVTVEVDGPTGTSRVTAAFLVGADGGHSTIRGLAGIGFPGVTRDDSVSRSAHVTVPSEWVDADGGLTVPGYGRVPGFAHHRTDRGLVVFARFPGRADLVTTTEWDTPEPDDPMSLAEMRESLGRVLGADVPLAPPAGAGPHLLRRLRGGNTRLADRYRVGRVLLVGDAAHVHSGIGGPGLNLGLQDAANLGWKLAAEVRGTAPTGLLDSYESERRPAAERVVVSSQAQSALLAPGSETTALRTLVAELMAEPVVRGRIADLMSGADVRYDTGDDHPLAGRFAPDVETVGAPLAVRSRTARPLWVAPAGWPAVPGLEAVEAAAGPAMLVRPDGYVAWAGTEPDGMAAALDRWVPADEFRGGVRSVPTTPAHTPRRTS</sequence>
<comment type="caution">
    <text evidence="5">The sequence shown here is derived from an EMBL/GenBank/DDBJ whole genome shotgun (WGS) entry which is preliminary data.</text>
</comment>
<dbReference type="Gene3D" id="3.40.30.120">
    <property type="match status" value="1"/>
</dbReference>
<dbReference type="Pfam" id="PF01494">
    <property type="entry name" value="FAD_binding_3"/>
    <property type="match status" value="1"/>
</dbReference>
<dbReference type="RefSeq" id="WP_345427241.1">
    <property type="nucleotide sequence ID" value="NZ_BAABGT010000117.1"/>
</dbReference>
<dbReference type="Gene3D" id="3.30.70.2450">
    <property type="match status" value="1"/>
</dbReference>
<dbReference type="InterPro" id="IPR036188">
    <property type="entry name" value="FAD/NAD-bd_sf"/>
</dbReference>
<dbReference type="PRINTS" id="PR00420">
    <property type="entry name" value="RNGMNOXGNASE"/>
</dbReference>
<comment type="cofactor">
    <cofactor evidence="1">
        <name>FAD</name>
        <dbReference type="ChEBI" id="CHEBI:57692"/>
    </cofactor>
</comment>
<keyword evidence="6" id="KW-1185">Reference proteome</keyword>
<name>A0ABP8S4N2_9PSEU</name>